<dbReference type="NCBIfam" id="TIGR01124">
    <property type="entry name" value="ilvA_2Cterm"/>
    <property type="match status" value="1"/>
</dbReference>
<keyword evidence="5 12" id="KW-0028">Amino-acid biosynthesis</keyword>
<dbReference type="InterPro" id="IPR001721">
    <property type="entry name" value="TD_ACT-like"/>
</dbReference>
<dbReference type="InterPro" id="IPR050147">
    <property type="entry name" value="Ser/Thr_Dehydratase"/>
</dbReference>
<keyword evidence="9 12" id="KW-0456">Lyase</keyword>
<dbReference type="InterPro" id="IPR045865">
    <property type="entry name" value="ACT-like_dom_sf"/>
</dbReference>
<gene>
    <name evidence="12" type="primary">ilvA</name>
    <name evidence="14" type="ORF">SAMN05421749_103147</name>
</gene>
<comment type="subunit">
    <text evidence="12">Homotetramer.</text>
</comment>
<keyword evidence="8 12" id="KW-0663">Pyridoxal phosphate</keyword>
<sequence length="520" mass="57508">MLSRWVRQILQATVYDVAIESPLEIAPKISQRLNNNIRFKREDLQPVFSFKLRGAYNRISQLPKSQLDKGVICASAGNHAQGVALSGQKLGIPAIIVMPTTTPDIKVEAVKRLGGTVVLHGDSFDISNKYAKQRAEDDGLTFIPPYDDELVIAGQGTIANELIRQWRDVDYVFVAVGGGGLIAGVAAYLGDVAPHVKVVAVEYEESACLKLALETGQRAILPHVGLFADGTAVAQIGELPFEVLQLDKSDGSGKIIEPDVVTVNTDEICAAIKDTYDENRSIVEPSGAMALAGIKKYVAQHKIENKNMVSIVCGANMNFDRLRFIAERTELGEHREAVYAVTLPEQKGAFLAFCRALQGRNITEFNYRYNGSEKAQVFVGISLKNGDIERQEIFEQLQADYQVVDLSDDEIAKLHIRYLIGGHGHLPDERLFRVSFPERPGALLRFLESLGPEHNISLFHYRNHGAAEGRVLMGLQAGKNSHQTATQENEAQDSLLKTLEQINYPFEEITHNLGYQLFLK</sequence>
<dbReference type="GO" id="GO:0030170">
    <property type="term" value="F:pyridoxal phosphate binding"/>
    <property type="evidence" value="ECO:0007669"/>
    <property type="project" value="InterPro"/>
</dbReference>
<dbReference type="PANTHER" id="PTHR48078">
    <property type="entry name" value="THREONINE DEHYDRATASE, MITOCHONDRIAL-RELATED"/>
    <property type="match status" value="1"/>
</dbReference>
<dbReference type="CDD" id="cd04906">
    <property type="entry name" value="ACT_ThrD-I_1"/>
    <property type="match status" value="1"/>
</dbReference>
<name>A0A1G6ITX1_9GAMM</name>
<dbReference type="OrthoDB" id="9811476at2"/>
<keyword evidence="15" id="KW-1185">Reference proteome</keyword>
<dbReference type="Pfam" id="PF00291">
    <property type="entry name" value="PALP"/>
    <property type="match status" value="1"/>
</dbReference>
<comment type="cofactor">
    <cofactor evidence="2 12">
        <name>pyridoxal 5'-phosphate</name>
        <dbReference type="ChEBI" id="CHEBI:597326"/>
    </cofactor>
</comment>
<organism evidence="14 15">
    <name type="scientific">Acinetobacter marinus</name>
    <dbReference type="NCBI Taxonomy" id="281375"/>
    <lineage>
        <taxon>Bacteria</taxon>
        <taxon>Pseudomonadati</taxon>
        <taxon>Pseudomonadota</taxon>
        <taxon>Gammaproteobacteria</taxon>
        <taxon>Moraxellales</taxon>
        <taxon>Moraxellaceae</taxon>
        <taxon>Acinetobacter</taxon>
    </lineage>
</organism>
<dbReference type="InterPro" id="IPR001926">
    <property type="entry name" value="TrpB-like_PALP"/>
</dbReference>
<keyword evidence="10 12" id="KW-0100">Branched-chain amino acid biosynthesis</keyword>
<dbReference type="Gene3D" id="3.40.1020.10">
    <property type="entry name" value="Biosynthetic Threonine Deaminase, Domain 3"/>
    <property type="match status" value="1"/>
</dbReference>
<dbReference type="PROSITE" id="PS51672">
    <property type="entry name" value="ACT_LIKE"/>
    <property type="match status" value="2"/>
</dbReference>
<dbReference type="EMBL" id="FMYK01000003">
    <property type="protein sequence ID" value="SDC10032.1"/>
    <property type="molecule type" value="Genomic_DNA"/>
</dbReference>
<evidence type="ECO:0000256" key="4">
    <source>
        <dbReference type="ARBA" id="ARBA00010869"/>
    </source>
</evidence>
<evidence type="ECO:0000256" key="8">
    <source>
        <dbReference type="ARBA" id="ARBA00022898"/>
    </source>
</evidence>
<evidence type="ECO:0000256" key="11">
    <source>
        <dbReference type="ARBA" id="ARBA00025527"/>
    </source>
</evidence>
<comment type="pathway">
    <text evidence="3 12">Amino-acid biosynthesis; L-isoleucine biosynthesis; 2-oxobutanoate from L-threonine: step 1/1.</text>
</comment>
<evidence type="ECO:0000256" key="5">
    <source>
        <dbReference type="ARBA" id="ARBA00022605"/>
    </source>
</evidence>
<dbReference type="FunFam" id="3.40.50.1100:FF:000005">
    <property type="entry name" value="Threonine dehydratase catabolic"/>
    <property type="match status" value="1"/>
</dbReference>
<dbReference type="GO" id="GO:0009097">
    <property type="term" value="P:isoleucine biosynthetic process"/>
    <property type="evidence" value="ECO:0007669"/>
    <property type="project" value="UniProtKB-UniRule"/>
</dbReference>
<proteinExistence type="inferred from homology"/>
<dbReference type="CDD" id="cd01562">
    <property type="entry name" value="Thr-dehyd"/>
    <property type="match status" value="1"/>
</dbReference>
<evidence type="ECO:0000256" key="10">
    <source>
        <dbReference type="ARBA" id="ARBA00023304"/>
    </source>
</evidence>
<dbReference type="CDD" id="cd04907">
    <property type="entry name" value="ACT_ThrD-I_2"/>
    <property type="match status" value="1"/>
</dbReference>
<dbReference type="GO" id="GO:0003941">
    <property type="term" value="F:L-serine ammonia-lyase activity"/>
    <property type="evidence" value="ECO:0007669"/>
    <property type="project" value="TreeGrafter"/>
</dbReference>
<evidence type="ECO:0000256" key="2">
    <source>
        <dbReference type="ARBA" id="ARBA00001933"/>
    </source>
</evidence>
<dbReference type="EC" id="4.3.1.19" evidence="12"/>
<protein>
    <recommendedName>
        <fullName evidence="12">L-threonine dehydratase</fullName>
        <ecNumber evidence="12">4.3.1.19</ecNumber>
    </recommendedName>
    <alternativeName>
        <fullName evidence="12">Threonine deaminase</fullName>
    </alternativeName>
</protein>
<evidence type="ECO:0000256" key="3">
    <source>
        <dbReference type="ARBA" id="ARBA00004810"/>
    </source>
</evidence>
<dbReference type="SUPFAM" id="SSF55021">
    <property type="entry name" value="ACT-like"/>
    <property type="match status" value="2"/>
</dbReference>
<dbReference type="Gene3D" id="3.40.50.1100">
    <property type="match status" value="2"/>
</dbReference>
<dbReference type="Proteomes" id="UP000242317">
    <property type="component" value="Unassembled WGS sequence"/>
</dbReference>
<dbReference type="InterPro" id="IPR038110">
    <property type="entry name" value="TD_ACT-like_sf"/>
</dbReference>
<dbReference type="InterPro" id="IPR005787">
    <property type="entry name" value="Thr_deHydtase_biosynth"/>
</dbReference>
<keyword evidence="6 12" id="KW-0412">Isoleucine biosynthesis</keyword>
<evidence type="ECO:0000256" key="7">
    <source>
        <dbReference type="ARBA" id="ARBA00022737"/>
    </source>
</evidence>
<dbReference type="PANTHER" id="PTHR48078:SF11">
    <property type="entry name" value="THREONINE DEHYDRATASE, MITOCHONDRIAL"/>
    <property type="match status" value="1"/>
</dbReference>
<feature type="domain" description="ACT-like" evidence="13">
    <location>
        <begin position="430"/>
        <end position="511"/>
    </location>
</feature>
<keyword evidence="7" id="KW-0677">Repeat</keyword>
<dbReference type="GO" id="GO:0006567">
    <property type="term" value="P:L-threonine catabolic process"/>
    <property type="evidence" value="ECO:0007669"/>
    <property type="project" value="TreeGrafter"/>
</dbReference>
<dbReference type="InterPro" id="IPR000634">
    <property type="entry name" value="Ser/Thr_deHydtase_PyrdxlP-BS"/>
</dbReference>
<dbReference type="RefSeq" id="WP_092617848.1">
    <property type="nucleotide sequence ID" value="NZ_FMYK01000003.1"/>
</dbReference>
<accession>A0A1G6ITX1</accession>
<evidence type="ECO:0000256" key="9">
    <source>
        <dbReference type="ARBA" id="ARBA00023239"/>
    </source>
</evidence>
<dbReference type="SUPFAM" id="SSF53686">
    <property type="entry name" value="Tryptophan synthase beta subunit-like PLP-dependent enzymes"/>
    <property type="match status" value="1"/>
</dbReference>
<evidence type="ECO:0000256" key="12">
    <source>
        <dbReference type="RuleBase" id="RU362012"/>
    </source>
</evidence>
<dbReference type="GO" id="GO:0006565">
    <property type="term" value="P:L-serine catabolic process"/>
    <property type="evidence" value="ECO:0007669"/>
    <property type="project" value="TreeGrafter"/>
</dbReference>
<evidence type="ECO:0000256" key="6">
    <source>
        <dbReference type="ARBA" id="ARBA00022624"/>
    </source>
</evidence>
<comment type="function">
    <text evidence="11 12">Catalyzes the anaerobic formation of alpha-ketobutyrate and ammonia from threonine in a two-step reaction. The first step involved a dehydration of threonine and a production of enamine intermediates (aminocrotonate), which tautomerizes to its imine form (iminobutyrate). Both intermediates are unstable and short-lived. The second step is the nonenzymatic hydrolysis of the enamine/imine intermediates to form 2-ketobutyrate and free ammonia. In the low water environment of the cell, the second step is accelerated by RidA.</text>
</comment>
<reference evidence="15" key="1">
    <citation type="submission" date="2016-09" db="EMBL/GenBank/DDBJ databases">
        <authorList>
            <person name="Varghese N."/>
            <person name="Submissions S."/>
        </authorList>
    </citation>
    <scope>NUCLEOTIDE SEQUENCE [LARGE SCALE GENOMIC DNA]</scope>
    <source>
        <strain evidence="15">ANC 3699</strain>
    </source>
</reference>
<dbReference type="NCBIfam" id="NF006674">
    <property type="entry name" value="PRK09224.1"/>
    <property type="match status" value="1"/>
</dbReference>
<dbReference type="Pfam" id="PF00585">
    <property type="entry name" value="Thr_dehydrat_C"/>
    <property type="match status" value="2"/>
</dbReference>
<feature type="domain" description="ACT-like" evidence="13">
    <location>
        <begin position="337"/>
        <end position="408"/>
    </location>
</feature>
<dbReference type="AlphaFoldDB" id="A0A1G6ITX1"/>
<dbReference type="PROSITE" id="PS00165">
    <property type="entry name" value="DEHYDRATASE_SER_THR"/>
    <property type="match status" value="1"/>
</dbReference>
<dbReference type="UniPathway" id="UPA00047">
    <property type="reaction ID" value="UER00054"/>
</dbReference>
<comment type="catalytic activity">
    <reaction evidence="1 12">
        <text>L-threonine = 2-oxobutanoate + NH4(+)</text>
        <dbReference type="Rhea" id="RHEA:22108"/>
        <dbReference type="ChEBI" id="CHEBI:16763"/>
        <dbReference type="ChEBI" id="CHEBI:28938"/>
        <dbReference type="ChEBI" id="CHEBI:57926"/>
        <dbReference type="EC" id="4.3.1.19"/>
    </reaction>
</comment>
<comment type="similarity">
    <text evidence="4 12">Belongs to the serine/threonine dehydratase family.</text>
</comment>
<dbReference type="GO" id="GO:0004794">
    <property type="term" value="F:threonine deaminase activity"/>
    <property type="evidence" value="ECO:0007669"/>
    <property type="project" value="UniProtKB-UniRule"/>
</dbReference>
<evidence type="ECO:0000313" key="14">
    <source>
        <dbReference type="EMBL" id="SDC10032.1"/>
    </source>
</evidence>
<evidence type="ECO:0000256" key="1">
    <source>
        <dbReference type="ARBA" id="ARBA00001274"/>
    </source>
</evidence>
<dbReference type="InterPro" id="IPR036052">
    <property type="entry name" value="TrpB-like_PALP_sf"/>
</dbReference>
<evidence type="ECO:0000259" key="13">
    <source>
        <dbReference type="PROSITE" id="PS51672"/>
    </source>
</evidence>
<evidence type="ECO:0000313" key="15">
    <source>
        <dbReference type="Proteomes" id="UP000242317"/>
    </source>
</evidence>